<keyword evidence="7" id="KW-0349">Heme</keyword>
<dbReference type="GO" id="GO:0046872">
    <property type="term" value="F:metal ion binding"/>
    <property type="evidence" value="ECO:0007669"/>
    <property type="project" value="UniProtKB-KW"/>
</dbReference>
<name>A0A5J5C101_9ASTE</name>
<feature type="domain" description="Plant heme peroxidase family profile" evidence="16">
    <location>
        <begin position="1"/>
        <end position="185"/>
    </location>
</feature>
<dbReference type="PRINTS" id="PR00461">
    <property type="entry name" value="PLPEROXIDASE"/>
</dbReference>
<feature type="disulfide bond" evidence="15">
    <location>
        <begin position="61"/>
        <end position="93"/>
    </location>
</feature>
<dbReference type="FunFam" id="1.10.420.10:FF:000008">
    <property type="entry name" value="Peroxidase"/>
    <property type="match status" value="1"/>
</dbReference>
<dbReference type="GO" id="GO:0140825">
    <property type="term" value="F:lactoperoxidase activity"/>
    <property type="evidence" value="ECO:0007669"/>
    <property type="project" value="UniProtKB-EC"/>
</dbReference>
<evidence type="ECO:0000256" key="5">
    <source>
        <dbReference type="ARBA" id="ARBA00022525"/>
    </source>
</evidence>
<evidence type="ECO:0000259" key="16">
    <source>
        <dbReference type="PROSITE" id="PS50873"/>
    </source>
</evidence>
<gene>
    <name evidence="17" type="ORF">F0562_000199</name>
</gene>
<evidence type="ECO:0000256" key="8">
    <source>
        <dbReference type="ARBA" id="ARBA00022723"/>
    </source>
</evidence>
<reference evidence="17 18" key="1">
    <citation type="submission" date="2019-09" db="EMBL/GenBank/DDBJ databases">
        <title>A chromosome-level genome assembly of the Chinese tupelo Nyssa sinensis.</title>
        <authorList>
            <person name="Yang X."/>
            <person name="Kang M."/>
            <person name="Yang Y."/>
            <person name="Xiong H."/>
            <person name="Wang M."/>
            <person name="Zhang Z."/>
            <person name="Wang Z."/>
            <person name="Wu H."/>
            <person name="Ma T."/>
            <person name="Liu J."/>
            <person name="Xi Z."/>
        </authorList>
    </citation>
    <scope>NUCLEOTIDE SEQUENCE [LARGE SCALE GENOMIC DNA]</scope>
    <source>
        <strain evidence="17">J267</strain>
        <tissue evidence="17">Leaf</tissue>
    </source>
</reference>
<dbReference type="GO" id="GO:0020037">
    <property type="term" value="F:heme binding"/>
    <property type="evidence" value="ECO:0007669"/>
    <property type="project" value="InterPro"/>
</dbReference>
<keyword evidence="10 14" id="KW-0408">Iron</keyword>
<comment type="similarity">
    <text evidence="3">Belongs to the peroxidase family. Ascorbate peroxidase subfamily.</text>
</comment>
<evidence type="ECO:0000256" key="11">
    <source>
        <dbReference type="ARBA" id="ARBA00023180"/>
    </source>
</evidence>
<dbReference type="PROSITE" id="PS00435">
    <property type="entry name" value="PEROXIDASE_1"/>
    <property type="match status" value="1"/>
</dbReference>
<organism evidence="17 18">
    <name type="scientific">Nyssa sinensis</name>
    <dbReference type="NCBI Taxonomy" id="561372"/>
    <lineage>
        <taxon>Eukaryota</taxon>
        <taxon>Viridiplantae</taxon>
        <taxon>Streptophyta</taxon>
        <taxon>Embryophyta</taxon>
        <taxon>Tracheophyta</taxon>
        <taxon>Spermatophyta</taxon>
        <taxon>Magnoliopsida</taxon>
        <taxon>eudicotyledons</taxon>
        <taxon>Gunneridae</taxon>
        <taxon>Pentapetalae</taxon>
        <taxon>asterids</taxon>
        <taxon>Cornales</taxon>
        <taxon>Nyssaceae</taxon>
        <taxon>Nyssa</taxon>
    </lineage>
</organism>
<evidence type="ECO:0000256" key="2">
    <source>
        <dbReference type="ARBA" id="ARBA00002322"/>
    </source>
</evidence>
<accession>A0A5J5C101</accession>
<keyword evidence="11" id="KW-0325">Glycoprotein</keyword>
<feature type="binding site" evidence="14">
    <location>
        <position position="114"/>
    </location>
    <ligand>
        <name>Ca(2+)</name>
        <dbReference type="ChEBI" id="CHEBI:29108"/>
        <label>2</label>
    </ligand>
</feature>
<feature type="binding site" evidence="13">
    <location>
        <position position="24"/>
    </location>
    <ligand>
        <name>substrate</name>
    </ligand>
</feature>
<dbReference type="EC" id="1.11.1.7" evidence="4"/>
<proteinExistence type="inferred from homology"/>
<comment type="catalytic activity">
    <reaction evidence="1">
        <text>2 a phenolic donor + H2O2 = 2 a phenolic radical donor + 2 H2O</text>
        <dbReference type="Rhea" id="RHEA:56136"/>
        <dbReference type="ChEBI" id="CHEBI:15377"/>
        <dbReference type="ChEBI" id="CHEBI:16240"/>
        <dbReference type="ChEBI" id="CHEBI:139520"/>
        <dbReference type="ChEBI" id="CHEBI:139521"/>
        <dbReference type="EC" id="1.11.1.7"/>
    </reaction>
</comment>
<comment type="function">
    <text evidence="2">Removal of H(2)O(2), oxidation of toxic reductants, biosynthesis and degradation of lignin, suberization, auxin catabolism, response to environmental stresses such as wounding, pathogen attack and oxidative stress. These functions might be dependent on each isozyme/isoform in each plant tissue.</text>
</comment>
<evidence type="ECO:0000256" key="14">
    <source>
        <dbReference type="PIRSR" id="PIRSR600823-3"/>
    </source>
</evidence>
<keyword evidence="18" id="KW-1185">Reference proteome</keyword>
<dbReference type="Proteomes" id="UP000325577">
    <property type="component" value="Linkage Group LG0"/>
</dbReference>
<comment type="cofactor">
    <cofactor evidence="14">
        <name>Ca(2+)</name>
        <dbReference type="ChEBI" id="CHEBI:29108"/>
    </cofactor>
    <text evidence="14">Binds 2 calcium ions per subunit.</text>
</comment>
<evidence type="ECO:0000256" key="9">
    <source>
        <dbReference type="ARBA" id="ARBA00023002"/>
    </source>
</evidence>
<evidence type="ECO:0000256" key="4">
    <source>
        <dbReference type="ARBA" id="ARBA00012313"/>
    </source>
</evidence>
<dbReference type="InterPro" id="IPR019793">
    <property type="entry name" value="Peroxidases_heam-ligand_BS"/>
</dbReference>
<keyword evidence="14" id="KW-0106">Calcium</keyword>
<comment type="cofactor">
    <cofactor evidence="14">
        <name>heme b</name>
        <dbReference type="ChEBI" id="CHEBI:60344"/>
    </cofactor>
    <text evidence="14">Binds 1 heme b (iron(II)-protoporphyrin IX) group per subunit.</text>
</comment>
<feature type="binding site" evidence="14">
    <location>
        <position position="55"/>
    </location>
    <ligand>
        <name>Ca(2+)</name>
        <dbReference type="ChEBI" id="CHEBI:29108"/>
        <label>2</label>
    </ligand>
</feature>
<dbReference type="SUPFAM" id="SSF48113">
    <property type="entry name" value="Heme-dependent peroxidases"/>
    <property type="match status" value="1"/>
</dbReference>
<dbReference type="InterPro" id="IPR010255">
    <property type="entry name" value="Haem_peroxidase_sf"/>
</dbReference>
<dbReference type="PROSITE" id="PS50873">
    <property type="entry name" value="PEROXIDASE_4"/>
    <property type="match status" value="1"/>
</dbReference>
<keyword evidence="9" id="KW-0560">Oxidoreductase</keyword>
<dbReference type="InterPro" id="IPR002016">
    <property type="entry name" value="Haem_peroxidase"/>
</dbReference>
<evidence type="ECO:0000256" key="13">
    <source>
        <dbReference type="PIRSR" id="PIRSR600823-2"/>
    </source>
</evidence>
<evidence type="ECO:0000256" key="7">
    <source>
        <dbReference type="ARBA" id="ARBA00022617"/>
    </source>
</evidence>
<evidence type="ECO:0000313" key="18">
    <source>
        <dbReference type="Proteomes" id="UP000325577"/>
    </source>
</evidence>
<evidence type="ECO:0000256" key="3">
    <source>
        <dbReference type="ARBA" id="ARBA00006873"/>
    </source>
</evidence>
<evidence type="ECO:0000256" key="12">
    <source>
        <dbReference type="ARBA" id="ARBA00023324"/>
    </source>
</evidence>
<dbReference type="PRINTS" id="PR00458">
    <property type="entry name" value="PEROXIDASE"/>
</dbReference>
<keyword evidence="12" id="KW-0376">Hydrogen peroxide</keyword>
<dbReference type="PANTHER" id="PTHR31235">
    <property type="entry name" value="PEROXIDASE 25-RELATED"/>
    <property type="match status" value="1"/>
</dbReference>
<sequence length="186" mass="20385">MWQVLTGRKDGRVSFASEAETDLPSSDANFTTLLSQFTSRGLDIIDLVTLSGAHTIGTGHCFMIANRIYNFTGNGDADPSLNPDYAKTLRTLCPISPNLTFTAEMDPQSSLSFDSHYFEALNQNKGFFQSDAALLTDTRSVQIVRILQVPSIFFARFGESMNRMGTIGVLTGGDGEIRKNCRVVNV</sequence>
<dbReference type="GO" id="GO:0042744">
    <property type="term" value="P:hydrogen peroxide catabolic process"/>
    <property type="evidence" value="ECO:0007669"/>
    <property type="project" value="UniProtKB-KW"/>
</dbReference>
<protein>
    <recommendedName>
        <fullName evidence="4">peroxidase</fullName>
        <ecNumber evidence="4">1.11.1.7</ecNumber>
    </recommendedName>
</protein>
<dbReference type="OrthoDB" id="2113341at2759"/>
<evidence type="ECO:0000256" key="15">
    <source>
        <dbReference type="PIRSR" id="PIRSR600823-5"/>
    </source>
</evidence>
<dbReference type="InterPro" id="IPR000823">
    <property type="entry name" value="Peroxidase_pln"/>
</dbReference>
<feature type="binding site" evidence="14">
    <location>
        <position position="106"/>
    </location>
    <ligand>
        <name>Ca(2+)</name>
        <dbReference type="ChEBI" id="CHEBI:29108"/>
        <label>2</label>
    </ligand>
</feature>
<dbReference type="GO" id="GO:0006979">
    <property type="term" value="P:response to oxidative stress"/>
    <property type="evidence" value="ECO:0007669"/>
    <property type="project" value="InterPro"/>
</dbReference>
<dbReference type="Gene3D" id="1.10.420.10">
    <property type="entry name" value="Peroxidase, domain 2"/>
    <property type="match status" value="1"/>
</dbReference>
<feature type="binding site" description="axial binding residue" evidence="14">
    <location>
        <position position="54"/>
    </location>
    <ligand>
        <name>heme b</name>
        <dbReference type="ChEBI" id="CHEBI:60344"/>
    </ligand>
    <ligandPart>
        <name>Fe</name>
        <dbReference type="ChEBI" id="CHEBI:18248"/>
    </ligandPart>
</feature>
<evidence type="ECO:0000256" key="10">
    <source>
        <dbReference type="ARBA" id="ARBA00023004"/>
    </source>
</evidence>
<keyword evidence="8 14" id="KW-0479">Metal-binding</keyword>
<dbReference type="EMBL" id="CM018031">
    <property type="protein sequence ID" value="KAA8548534.1"/>
    <property type="molecule type" value="Genomic_DNA"/>
</dbReference>
<evidence type="ECO:0000256" key="6">
    <source>
        <dbReference type="ARBA" id="ARBA00022559"/>
    </source>
</evidence>
<evidence type="ECO:0000256" key="1">
    <source>
        <dbReference type="ARBA" id="ARBA00000189"/>
    </source>
</evidence>
<dbReference type="AlphaFoldDB" id="A0A5J5C101"/>
<keyword evidence="15" id="KW-1015">Disulfide bond</keyword>
<keyword evidence="5" id="KW-0964">Secreted</keyword>
<keyword evidence="6" id="KW-0575">Peroxidase</keyword>
<evidence type="ECO:0000313" key="17">
    <source>
        <dbReference type="EMBL" id="KAA8548534.1"/>
    </source>
</evidence>
<dbReference type="Pfam" id="PF00141">
    <property type="entry name" value="peroxidase"/>
    <property type="match status" value="1"/>
</dbReference>